<dbReference type="SUPFAM" id="SSF56436">
    <property type="entry name" value="C-type lectin-like"/>
    <property type="match status" value="1"/>
</dbReference>
<comment type="caution">
    <text evidence="3">The sequence shown here is derived from an EMBL/GenBank/DDBJ whole genome shotgun (WGS) entry which is preliminary data.</text>
</comment>
<dbReference type="RefSeq" id="WP_240311134.1">
    <property type="nucleotide sequence ID" value="NZ_MSZW01000004.1"/>
</dbReference>
<proteinExistence type="predicted"/>
<evidence type="ECO:0000313" key="3">
    <source>
        <dbReference type="EMBL" id="TCT20413.1"/>
    </source>
</evidence>
<organism evidence="3 4">
    <name type="scientific">Thermomonas haemolytica</name>
    <dbReference type="NCBI Taxonomy" id="141949"/>
    <lineage>
        <taxon>Bacteria</taxon>
        <taxon>Pseudomonadati</taxon>
        <taxon>Pseudomonadota</taxon>
        <taxon>Gammaproteobacteria</taxon>
        <taxon>Lysobacterales</taxon>
        <taxon>Lysobacteraceae</taxon>
        <taxon>Thermomonas</taxon>
    </lineage>
</organism>
<dbReference type="Gene3D" id="3.90.1580.10">
    <property type="entry name" value="paralog of FGE (formylglycine-generating enzyme)"/>
    <property type="match status" value="1"/>
</dbReference>
<feature type="domain" description="Sulfatase-modifying factor enzyme-like" evidence="2">
    <location>
        <begin position="340"/>
        <end position="612"/>
    </location>
</feature>
<dbReference type="InterPro" id="IPR051043">
    <property type="entry name" value="Sulfatase_Mod_Factor_Kinase"/>
</dbReference>
<reference evidence="3 4" key="1">
    <citation type="submission" date="2019-03" db="EMBL/GenBank/DDBJ databases">
        <title>Genomic Encyclopedia of Type Strains, Phase IV (KMG-IV): sequencing the most valuable type-strain genomes for metagenomic binning, comparative biology and taxonomic classification.</title>
        <authorList>
            <person name="Goeker M."/>
        </authorList>
    </citation>
    <scope>NUCLEOTIDE SEQUENCE [LARGE SCALE GENOMIC DNA]</scope>
    <source>
        <strain evidence="3 4">DSM 13605</strain>
    </source>
</reference>
<dbReference type="Proteomes" id="UP000295414">
    <property type="component" value="Unassembled WGS sequence"/>
</dbReference>
<feature type="region of interest" description="Disordered" evidence="1">
    <location>
        <begin position="485"/>
        <end position="508"/>
    </location>
</feature>
<name>A0A4R3N067_9GAMM</name>
<dbReference type="PANTHER" id="PTHR23150">
    <property type="entry name" value="SULFATASE MODIFYING FACTOR 1, 2"/>
    <property type="match status" value="1"/>
</dbReference>
<dbReference type="PANTHER" id="PTHR23150:SF35">
    <property type="entry name" value="BLL6746 PROTEIN"/>
    <property type="match status" value="1"/>
</dbReference>
<dbReference type="GO" id="GO:0120147">
    <property type="term" value="F:formylglycine-generating oxidase activity"/>
    <property type="evidence" value="ECO:0007669"/>
    <property type="project" value="TreeGrafter"/>
</dbReference>
<dbReference type="InterPro" id="IPR016187">
    <property type="entry name" value="CTDL_fold"/>
</dbReference>
<gene>
    <name evidence="3" type="ORF">EDC34_11218</name>
</gene>
<dbReference type="PROSITE" id="PS51257">
    <property type="entry name" value="PROKAR_LIPOPROTEIN"/>
    <property type="match status" value="1"/>
</dbReference>
<evidence type="ECO:0000256" key="1">
    <source>
        <dbReference type="SAM" id="MobiDB-lite"/>
    </source>
</evidence>
<evidence type="ECO:0000259" key="2">
    <source>
        <dbReference type="Pfam" id="PF03781"/>
    </source>
</evidence>
<keyword evidence="4" id="KW-1185">Reference proteome</keyword>
<dbReference type="InterPro" id="IPR005532">
    <property type="entry name" value="SUMF_dom"/>
</dbReference>
<accession>A0A4R3N067</accession>
<dbReference type="InterPro" id="IPR042095">
    <property type="entry name" value="SUMF_sf"/>
</dbReference>
<protein>
    <submittedName>
        <fullName evidence="3">Formylglycine-generating enzyme required for sulfatase activity</fullName>
    </submittedName>
</protein>
<sequence>MRVRGLVIAGLLVLAGCKPAPSVPASTEVRAAPTATSAAAKAGAQVRIEGDDALADVLSWTLPEVHIDTPARARMQAQRALARGDLFETAQSAIPLLLALQKIEPGNARDAQLLEKAQAALLAQAWIALAGGDDLASLRFAQRHGSVLRTLWPQQPEVVQYLQAVDRAGQAFDEVQAGDRALQAGLLDTPEQGALAHYRKAQALWPALARVQQGIATVQARLVAQALALAQQGDFDAAYAMLARAQRARDDAGVIAAARADIEAARADRIRRLGDEGMMALGDADLRFARGRLAEILRIAAPGDPVSVALRQRIDQVSRYGLFRPGQVFSDALADGGRGPTLVVVPHGDFMMGATPGDPDASADEQPRHAVRFDRGFAMGRHEVTVGEFRRFVEATGYVTRASKRGHSMAYDGRSGNFVRGSGIDWRAGYDGRPASDDMPVIHVTARDAEAYTAWLSAQTGAHYRLPSEAEFEYVLRAGGSGRWPWGDGSPSPGQANLAGSRDVSPQGRRWSNAFPGYGDGWWGPAPVASFRANAFGLYDIDGNVSEWVADCWHRGYRRAPANGAAWVNPGCRVRMYRGGGWSSAPAQVRSAWRTAGGVDVTSARVGFRVVRQL</sequence>
<dbReference type="Pfam" id="PF03781">
    <property type="entry name" value="FGE-sulfatase"/>
    <property type="match status" value="1"/>
</dbReference>
<evidence type="ECO:0000313" key="4">
    <source>
        <dbReference type="Proteomes" id="UP000295414"/>
    </source>
</evidence>
<dbReference type="EMBL" id="SMAP01000012">
    <property type="protein sequence ID" value="TCT20413.1"/>
    <property type="molecule type" value="Genomic_DNA"/>
</dbReference>
<dbReference type="AlphaFoldDB" id="A0A4R3N067"/>